<dbReference type="AlphaFoldDB" id="A0A1Y1KSH3"/>
<feature type="region of interest" description="Disordered" evidence="1">
    <location>
        <begin position="60"/>
        <end position="88"/>
    </location>
</feature>
<evidence type="ECO:0000259" key="3">
    <source>
        <dbReference type="PROSITE" id="PS51390"/>
    </source>
</evidence>
<evidence type="ECO:0000313" key="4">
    <source>
        <dbReference type="EMBL" id="JAV64333.1"/>
    </source>
</evidence>
<evidence type="ECO:0000313" key="5">
    <source>
        <dbReference type="EMBL" id="KAB0800819.1"/>
    </source>
</evidence>
<proteinExistence type="predicted"/>
<keyword evidence="6" id="KW-1185">Reference proteome</keyword>
<evidence type="ECO:0000256" key="1">
    <source>
        <dbReference type="SAM" id="MobiDB-lite"/>
    </source>
</evidence>
<organism evidence="4">
    <name type="scientific">Photinus pyralis</name>
    <name type="common">Common eastern firefly</name>
    <name type="synonym">Lampyris pyralis</name>
    <dbReference type="NCBI Taxonomy" id="7054"/>
    <lineage>
        <taxon>Eukaryota</taxon>
        <taxon>Metazoa</taxon>
        <taxon>Ecdysozoa</taxon>
        <taxon>Arthropoda</taxon>
        <taxon>Hexapoda</taxon>
        <taxon>Insecta</taxon>
        <taxon>Pterygota</taxon>
        <taxon>Neoptera</taxon>
        <taxon>Endopterygota</taxon>
        <taxon>Coleoptera</taxon>
        <taxon>Polyphaga</taxon>
        <taxon>Elateriformia</taxon>
        <taxon>Elateroidea</taxon>
        <taxon>Lampyridae</taxon>
        <taxon>Lampyrinae</taxon>
        <taxon>Photinus</taxon>
    </lineage>
</organism>
<keyword evidence="2" id="KW-0732">Signal</keyword>
<feature type="signal peptide" evidence="2">
    <location>
        <begin position="1"/>
        <end position="20"/>
    </location>
</feature>
<dbReference type="Proteomes" id="UP000327044">
    <property type="component" value="Unassembled WGS sequence"/>
</dbReference>
<dbReference type="GO" id="GO:0005576">
    <property type="term" value="C:extracellular region"/>
    <property type="evidence" value="ECO:0007669"/>
    <property type="project" value="InterPro"/>
</dbReference>
<dbReference type="PROSITE" id="PS51390">
    <property type="entry name" value="WAP"/>
    <property type="match status" value="1"/>
</dbReference>
<accession>A0A1Y1KSH3</accession>
<gene>
    <name evidence="5" type="ORF">PPYR_06558</name>
</gene>
<dbReference type="OrthoDB" id="8187079at2759"/>
<evidence type="ECO:0000313" key="6">
    <source>
        <dbReference type="Proteomes" id="UP000327044"/>
    </source>
</evidence>
<reference evidence="4" key="1">
    <citation type="journal article" date="2016" name="Sci. Rep.">
        <title>Molecular characterization of firefly nuptial gifts: a multi-omics approach sheds light on postcopulatory sexual selection.</title>
        <authorList>
            <person name="Al-Wathiqui N."/>
            <person name="Fallon T.R."/>
            <person name="South A."/>
            <person name="Weng J.K."/>
            <person name="Lewis S.M."/>
        </authorList>
    </citation>
    <scope>NUCLEOTIDE SEQUENCE</scope>
</reference>
<reference evidence="5" key="3">
    <citation type="submission" date="2019-08" db="EMBL/GenBank/DDBJ databases">
        <authorList>
            <consortium name="Photinus pyralis genome working group"/>
            <person name="Fallon T.R."/>
            <person name="Sander Lower S.E."/>
            <person name="Weng J.-K."/>
        </authorList>
    </citation>
    <scope>NUCLEOTIDE SEQUENCE</scope>
    <source>
        <strain evidence="5">1611_PpyrPB1</strain>
        <tissue evidence="5">Whole body</tissue>
    </source>
</reference>
<evidence type="ECO:0000256" key="2">
    <source>
        <dbReference type="SAM" id="SignalP"/>
    </source>
</evidence>
<dbReference type="EMBL" id="VVIM01000004">
    <property type="protein sequence ID" value="KAB0800819.1"/>
    <property type="molecule type" value="Genomic_DNA"/>
</dbReference>
<name>A0A1Y1KSH3_PHOPY</name>
<dbReference type="EMBL" id="GEZM01075029">
    <property type="protein sequence ID" value="JAV64333.1"/>
    <property type="molecule type" value="Transcribed_RNA"/>
</dbReference>
<feature type="domain" description="WAP" evidence="3">
    <location>
        <begin position="19"/>
        <end position="65"/>
    </location>
</feature>
<sequence>MTKILITLAVLSTLLYVAQGVSPSESCPVSNQMTICTPICKDDTQCFGQKCCPNICNTKSCTSANQRGSQSKYSGSSSGGSYGSSSGGAGSYCGNVKCNSFQKCKMDPATKRDKCV</sequence>
<dbReference type="InParanoid" id="A0A1Y1KSH3"/>
<feature type="chain" id="PRO_5033750801" description="WAP domain-containing protein" evidence="2">
    <location>
        <begin position="21"/>
        <end position="116"/>
    </location>
</feature>
<feature type="compositionally biased region" description="Gly residues" evidence="1">
    <location>
        <begin position="77"/>
        <end position="88"/>
    </location>
</feature>
<dbReference type="GO" id="GO:0030414">
    <property type="term" value="F:peptidase inhibitor activity"/>
    <property type="evidence" value="ECO:0007669"/>
    <property type="project" value="InterPro"/>
</dbReference>
<protein>
    <recommendedName>
        <fullName evidence="3">WAP domain-containing protein</fullName>
    </recommendedName>
</protein>
<dbReference type="InterPro" id="IPR008197">
    <property type="entry name" value="WAP_dom"/>
</dbReference>
<reference evidence="5 6" key="2">
    <citation type="journal article" date="2018" name="Elife">
        <title>Firefly genomes illuminate parallel origins of bioluminescence in beetles.</title>
        <authorList>
            <person name="Fallon T.R."/>
            <person name="Lower S.E."/>
            <person name="Chang C.H."/>
            <person name="Bessho-Uehara M."/>
            <person name="Martin G.J."/>
            <person name="Bewick A.J."/>
            <person name="Behringer M."/>
            <person name="Debat H.J."/>
            <person name="Wong I."/>
            <person name="Day J.C."/>
            <person name="Suvorov A."/>
            <person name="Silva C.J."/>
            <person name="Stanger-Hall K.F."/>
            <person name="Hall D.W."/>
            <person name="Schmitz R.J."/>
            <person name="Nelson D.R."/>
            <person name="Lewis S.M."/>
            <person name="Shigenobu S."/>
            <person name="Bybee S.M."/>
            <person name="Larracuente A.M."/>
            <person name="Oba Y."/>
            <person name="Weng J.K."/>
        </authorList>
    </citation>
    <scope>NUCLEOTIDE SEQUENCE [LARGE SCALE GENOMIC DNA]</scope>
    <source>
        <strain evidence="5">1611_PpyrPB1</strain>
        <tissue evidence="5">Whole body</tissue>
    </source>
</reference>